<organism evidence="2 3">
    <name type="scientific">Nocardioides aestuarii</name>
    <dbReference type="NCBI Taxonomy" id="252231"/>
    <lineage>
        <taxon>Bacteria</taxon>
        <taxon>Bacillati</taxon>
        <taxon>Actinomycetota</taxon>
        <taxon>Actinomycetes</taxon>
        <taxon>Propionibacteriales</taxon>
        <taxon>Nocardioidaceae</taxon>
        <taxon>Nocardioides</taxon>
    </lineage>
</organism>
<dbReference type="Proteomes" id="UP001597351">
    <property type="component" value="Unassembled WGS sequence"/>
</dbReference>
<evidence type="ECO:0000256" key="1">
    <source>
        <dbReference type="SAM" id="Phobius"/>
    </source>
</evidence>
<feature type="transmembrane region" description="Helical" evidence="1">
    <location>
        <begin position="39"/>
        <end position="58"/>
    </location>
</feature>
<dbReference type="RefSeq" id="WP_343919165.1">
    <property type="nucleotide sequence ID" value="NZ_BAAAJT010000002.1"/>
</dbReference>
<comment type="caution">
    <text evidence="2">The sequence shown here is derived from an EMBL/GenBank/DDBJ whole genome shotgun (WGS) entry which is preliminary data.</text>
</comment>
<keyword evidence="3" id="KW-1185">Reference proteome</keyword>
<accession>A0ABW4TPT3</accession>
<proteinExistence type="predicted"/>
<reference evidence="3" key="1">
    <citation type="journal article" date="2019" name="Int. J. Syst. Evol. Microbiol.">
        <title>The Global Catalogue of Microorganisms (GCM) 10K type strain sequencing project: providing services to taxonomists for standard genome sequencing and annotation.</title>
        <authorList>
            <consortium name="The Broad Institute Genomics Platform"/>
            <consortium name="The Broad Institute Genome Sequencing Center for Infectious Disease"/>
            <person name="Wu L."/>
            <person name="Ma J."/>
        </authorList>
    </citation>
    <scope>NUCLEOTIDE SEQUENCE [LARGE SCALE GENOMIC DNA]</scope>
    <source>
        <strain evidence="3">CGMCC 1.12477</strain>
    </source>
</reference>
<dbReference type="EMBL" id="JBHUGD010000003">
    <property type="protein sequence ID" value="MFD1947769.1"/>
    <property type="molecule type" value="Genomic_DNA"/>
</dbReference>
<name>A0ABW4TPT3_9ACTN</name>
<evidence type="ECO:0000313" key="2">
    <source>
        <dbReference type="EMBL" id="MFD1947769.1"/>
    </source>
</evidence>
<evidence type="ECO:0000313" key="3">
    <source>
        <dbReference type="Proteomes" id="UP001597351"/>
    </source>
</evidence>
<feature type="transmembrane region" description="Helical" evidence="1">
    <location>
        <begin position="12"/>
        <end position="33"/>
    </location>
</feature>
<feature type="transmembrane region" description="Helical" evidence="1">
    <location>
        <begin position="70"/>
        <end position="90"/>
    </location>
</feature>
<gene>
    <name evidence="2" type="ORF">ACFSDE_13295</name>
</gene>
<protein>
    <recommendedName>
        <fullName evidence="4">DUF202 domain-containing protein</fullName>
    </recommendedName>
</protein>
<keyword evidence="1" id="KW-0812">Transmembrane</keyword>
<evidence type="ECO:0008006" key="4">
    <source>
        <dbReference type="Google" id="ProtNLM"/>
    </source>
</evidence>
<sequence length="91" mass="9505">MSDAGRPRERTALAWQRTALAVAAGSLVSARLAWEGSGWLSLAPLLLALPLAGWVLATARGRRWSTGLEAALLCAAVAVLGVVELLTQVLD</sequence>
<keyword evidence="1" id="KW-1133">Transmembrane helix</keyword>
<keyword evidence="1" id="KW-0472">Membrane</keyword>